<dbReference type="Gene3D" id="3.30.70.1440">
    <property type="entry name" value="Multidrug efflux transporter AcrB pore domain"/>
    <property type="match status" value="1"/>
</dbReference>
<feature type="transmembrane region" description="Helical" evidence="1">
    <location>
        <begin position="463"/>
        <end position="486"/>
    </location>
</feature>
<dbReference type="EMBL" id="JACRTF010000001">
    <property type="protein sequence ID" value="MBC8593472.1"/>
    <property type="molecule type" value="Genomic_DNA"/>
</dbReference>
<keyword evidence="1" id="KW-1133">Transmembrane helix</keyword>
<feature type="transmembrane region" description="Helical" evidence="1">
    <location>
        <begin position="524"/>
        <end position="543"/>
    </location>
</feature>
<feature type="transmembrane region" description="Helical" evidence="1">
    <location>
        <begin position="980"/>
        <end position="1004"/>
    </location>
</feature>
<feature type="transmembrane region" description="Helical" evidence="1">
    <location>
        <begin position="905"/>
        <end position="927"/>
    </location>
</feature>
<dbReference type="InterPro" id="IPR001036">
    <property type="entry name" value="Acrflvin-R"/>
</dbReference>
<feature type="transmembrane region" description="Helical" evidence="1">
    <location>
        <begin position="389"/>
        <end position="411"/>
    </location>
</feature>
<dbReference type="InterPro" id="IPR027463">
    <property type="entry name" value="AcrB_DN_DC_subdom"/>
</dbReference>
<dbReference type="PRINTS" id="PR00702">
    <property type="entry name" value="ACRIFLAVINRP"/>
</dbReference>
<comment type="caution">
    <text evidence="2">The sequence shown here is derived from an EMBL/GenBank/DDBJ whole genome shotgun (WGS) entry which is preliminary data.</text>
</comment>
<reference evidence="2" key="1">
    <citation type="submission" date="2020-08" db="EMBL/GenBank/DDBJ databases">
        <title>Genome public.</title>
        <authorList>
            <person name="Liu C."/>
            <person name="Sun Q."/>
        </authorList>
    </citation>
    <scope>NUCLEOTIDE SEQUENCE</scope>
    <source>
        <strain evidence="2">N12</strain>
    </source>
</reference>
<protein>
    <submittedName>
        <fullName evidence="2">Efflux RND transporter permease subunit</fullName>
    </submittedName>
</protein>
<keyword evidence="3" id="KW-1185">Reference proteome</keyword>
<gene>
    <name evidence="2" type="ORF">H8744_09475</name>
</gene>
<feature type="transmembrane region" description="Helical" evidence="1">
    <location>
        <begin position="955"/>
        <end position="974"/>
    </location>
</feature>
<evidence type="ECO:0000313" key="3">
    <source>
        <dbReference type="Proteomes" id="UP000651085"/>
    </source>
</evidence>
<dbReference type="AlphaFoldDB" id="A0A926IK32"/>
<evidence type="ECO:0000313" key="2">
    <source>
        <dbReference type="EMBL" id="MBC8593472.1"/>
    </source>
</evidence>
<dbReference type="Gene3D" id="3.30.70.1320">
    <property type="entry name" value="Multidrug efflux transporter AcrB pore domain like"/>
    <property type="match status" value="1"/>
</dbReference>
<accession>A0A926IK32</accession>
<dbReference type="Gene3D" id="3.30.70.1430">
    <property type="entry name" value="Multidrug efflux transporter AcrB pore domain"/>
    <property type="match status" value="2"/>
</dbReference>
<dbReference type="GO" id="GO:0005886">
    <property type="term" value="C:plasma membrane"/>
    <property type="evidence" value="ECO:0007669"/>
    <property type="project" value="TreeGrafter"/>
</dbReference>
<sequence length="1017" mass="112597">MKLVKYFLQKKPVTILLLVLILAGGLFSYIKMGKLEDAPFTIKQALVLTPYPGASPSEVQTQVTDVLEEAIQSLGELYYLKTENRAGLSKITVYVKKEIRAEDMQQLWDKLRRKVNDVQGKLPAGAGTSIVNDDFGDVLGVFYGLTGSGYTNRQLEEQAKLIKNELLKVKDVAKIEIYGVQTPTIDITVNPSMMSQSNITTADISRAFNAQNKVTDAGGIETSANRIRIESTGNFYSLDDIRNLTIVSRTGEHFRLADIADIRESYQTPASNLMKIDGEPGIGIAISTVPTGNVVDMAALVKEKIDSFRETMPEGFELVSIYDQGYESDVANQGFILNLIISVVTVVAILLFFIGFKNGILVGSGLIFSIFATLIVMYAQGIALQRMSLAAIIIAMGMLVDNAIVVSDSALVNMQRGMRKRVAILKACGATALPLLAATFIAILTFLPIYYSPHITGELLSSLVVVIGVSLMFSWVFALTQTPFFIQEFVRRPRPEELKGELFSGKVYDRFRQSLRFVIRHKSVTISCLVVLLVASAVSFRYIPKVFVPALDKQYFTVDMWLPEGTRIEETERIATEISDYIEKKEETETVSTFVGRTPPRYYLSNVAFGPQSNYAQILVKCETSKLSRKLHAELQEEIPAQFPEPFIKVNKFELSPLTEAVIEARFLGPDAAVLDSLTGLALEVMRNNPKVDHARNEWGNMALMIRPVYDPVKAGALGITKSAMMESVKSINDGLPVGIYRDREKQVPVLLKSSGANVQDAESLGDFAVWNGDRSAPLSQVTKEIETTWEYPQIRTYNRQLSMAAMCGVRPGHTMAEVHGEIRKEIEAIQLPEGYTFFWDSQYKDQGEALQAIAKFFPLAFLLLVVILVALFGNFRQPVIILCVLPLSLIGVAIGMLLTGFDFGFFPIAGWLGLLGMIIKNVIVLIDEINALKRSGMPVYESIIEATVSRTRPVLMAATTTIFGMIPLLWDIAFQGMAATIIFGLTFATLLTLFVTPALYALFYKVKPNSAPLPRR</sequence>
<dbReference type="PANTHER" id="PTHR32063">
    <property type="match status" value="1"/>
</dbReference>
<dbReference type="SUPFAM" id="SSF82693">
    <property type="entry name" value="Multidrug efflux transporter AcrB pore domain, PN1, PN2, PC1 and PC2 subdomains"/>
    <property type="match status" value="3"/>
</dbReference>
<proteinExistence type="predicted"/>
<feature type="transmembrane region" description="Helical" evidence="1">
    <location>
        <begin position="423"/>
        <end position="451"/>
    </location>
</feature>
<feature type="transmembrane region" description="Helical" evidence="1">
    <location>
        <begin position="880"/>
        <end position="899"/>
    </location>
</feature>
<dbReference type="Gene3D" id="3.30.2090.10">
    <property type="entry name" value="Multidrug efflux transporter AcrB TolC docking domain, DN and DC subdomains"/>
    <property type="match status" value="2"/>
</dbReference>
<dbReference type="PANTHER" id="PTHR32063:SF18">
    <property type="entry name" value="CATION EFFLUX SYSTEM PROTEIN"/>
    <property type="match status" value="1"/>
</dbReference>
<keyword evidence="1" id="KW-0472">Membrane</keyword>
<name>A0A926IK32_9BACT</name>
<dbReference type="Pfam" id="PF00873">
    <property type="entry name" value="ACR_tran"/>
    <property type="match status" value="1"/>
</dbReference>
<feature type="transmembrane region" description="Helical" evidence="1">
    <location>
        <begin position="335"/>
        <end position="354"/>
    </location>
</feature>
<dbReference type="SUPFAM" id="SSF82866">
    <property type="entry name" value="Multidrug efflux transporter AcrB transmembrane domain"/>
    <property type="match status" value="2"/>
</dbReference>
<dbReference type="Gene3D" id="1.20.1640.10">
    <property type="entry name" value="Multidrug efflux transporter AcrB transmembrane domain"/>
    <property type="match status" value="2"/>
</dbReference>
<evidence type="ECO:0000256" key="1">
    <source>
        <dbReference type="SAM" id="Phobius"/>
    </source>
</evidence>
<dbReference type="SUPFAM" id="SSF82714">
    <property type="entry name" value="Multidrug efflux transporter AcrB TolC docking domain, DN and DC subdomains"/>
    <property type="match status" value="2"/>
</dbReference>
<organism evidence="2 3">
    <name type="scientific">Jilunia laotingensis</name>
    <dbReference type="NCBI Taxonomy" id="2763675"/>
    <lineage>
        <taxon>Bacteria</taxon>
        <taxon>Pseudomonadati</taxon>
        <taxon>Bacteroidota</taxon>
        <taxon>Bacteroidia</taxon>
        <taxon>Bacteroidales</taxon>
        <taxon>Bacteroidaceae</taxon>
        <taxon>Jilunia</taxon>
    </lineage>
</organism>
<dbReference type="Proteomes" id="UP000651085">
    <property type="component" value="Unassembled WGS sequence"/>
</dbReference>
<dbReference type="GO" id="GO:0042910">
    <property type="term" value="F:xenobiotic transmembrane transporter activity"/>
    <property type="evidence" value="ECO:0007669"/>
    <property type="project" value="TreeGrafter"/>
</dbReference>
<dbReference type="RefSeq" id="WP_262434599.1">
    <property type="nucleotide sequence ID" value="NZ_JACRTF010000001.1"/>
</dbReference>
<feature type="transmembrane region" description="Helical" evidence="1">
    <location>
        <begin position="853"/>
        <end position="873"/>
    </location>
</feature>
<feature type="transmembrane region" description="Helical" evidence="1">
    <location>
        <begin position="361"/>
        <end position="383"/>
    </location>
</feature>
<keyword evidence="1" id="KW-0812">Transmembrane</keyword>